<keyword evidence="6" id="KW-1133">Transmembrane helix</keyword>
<dbReference type="GO" id="GO:0016020">
    <property type="term" value="C:membrane"/>
    <property type="evidence" value="ECO:0007669"/>
    <property type="project" value="UniProtKB-SubCell"/>
</dbReference>
<keyword evidence="2" id="KW-0433">Leucine-rich repeat</keyword>
<dbReference type="FunFam" id="3.80.10.10:FF:000383">
    <property type="entry name" value="Leucine-rich repeat receptor protein kinase EMS1"/>
    <property type="match status" value="1"/>
</dbReference>
<evidence type="ECO:0000259" key="9">
    <source>
        <dbReference type="Pfam" id="PF08263"/>
    </source>
</evidence>
<evidence type="ECO:0000256" key="6">
    <source>
        <dbReference type="ARBA" id="ARBA00022989"/>
    </source>
</evidence>
<dbReference type="SUPFAM" id="SSF52058">
    <property type="entry name" value="L domain-like"/>
    <property type="match status" value="1"/>
</dbReference>
<evidence type="ECO:0000256" key="5">
    <source>
        <dbReference type="ARBA" id="ARBA00022737"/>
    </source>
</evidence>
<organism evidence="11 12">
    <name type="scientific">Urochloa decumbens</name>
    <dbReference type="NCBI Taxonomy" id="240449"/>
    <lineage>
        <taxon>Eukaryota</taxon>
        <taxon>Viridiplantae</taxon>
        <taxon>Streptophyta</taxon>
        <taxon>Embryophyta</taxon>
        <taxon>Tracheophyta</taxon>
        <taxon>Spermatophyta</taxon>
        <taxon>Magnoliopsida</taxon>
        <taxon>Liliopsida</taxon>
        <taxon>Poales</taxon>
        <taxon>Poaceae</taxon>
        <taxon>PACMAD clade</taxon>
        <taxon>Panicoideae</taxon>
        <taxon>Panicodae</taxon>
        <taxon>Paniceae</taxon>
        <taxon>Melinidinae</taxon>
        <taxon>Urochloa</taxon>
    </lineage>
</organism>
<evidence type="ECO:0000256" key="7">
    <source>
        <dbReference type="ARBA" id="ARBA00023136"/>
    </source>
</evidence>
<keyword evidence="12" id="KW-1185">Reference proteome</keyword>
<dbReference type="Pfam" id="PF08263">
    <property type="entry name" value="LRRNT_2"/>
    <property type="match status" value="1"/>
</dbReference>
<evidence type="ECO:0000313" key="12">
    <source>
        <dbReference type="Proteomes" id="UP001497457"/>
    </source>
</evidence>
<evidence type="ECO:0000256" key="3">
    <source>
        <dbReference type="ARBA" id="ARBA00022692"/>
    </source>
</evidence>
<dbReference type="PANTHER" id="PTHR47988">
    <property type="entry name" value="SOMATIC EMBRYOGENESIS RECEPTOR KINASE 1"/>
    <property type="match status" value="1"/>
</dbReference>
<evidence type="ECO:0008006" key="13">
    <source>
        <dbReference type="Google" id="ProtNLM"/>
    </source>
</evidence>
<gene>
    <name evidence="11" type="ORF">URODEC1_LOCUS61402</name>
</gene>
<dbReference type="InterPro" id="IPR013210">
    <property type="entry name" value="LRR_N_plant-typ"/>
</dbReference>
<evidence type="ECO:0000256" key="1">
    <source>
        <dbReference type="ARBA" id="ARBA00004167"/>
    </source>
</evidence>
<evidence type="ECO:0000256" key="2">
    <source>
        <dbReference type="ARBA" id="ARBA00022614"/>
    </source>
</evidence>
<reference evidence="11" key="1">
    <citation type="submission" date="2024-10" db="EMBL/GenBank/DDBJ databases">
        <authorList>
            <person name="Ryan C."/>
        </authorList>
    </citation>
    <scope>NUCLEOTIDE SEQUENCE [LARGE SCALE GENOMIC DNA]</scope>
</reference>
<dbReference type="AlphaFoldDB" id="A0ABC9B4Y0"/>
<name>A0ABC9B4Y0_9POAL</name>
<dbReference type="Gene3D" id="3.80.10.10">
    <property type="entry name" value="Ribonuclease Inhibitor"/>
    <property type="match status" value="2"/>
</dbReference>
<accession>A0ABC9B4Y0</accession>
<dbReference type="InterPro" id="IPR032675">
    <property type="entry name" value="LRR_dom_sf"/>
</dbReference>
<feature type="domain" description="Leucine-rich repeat-containing N-terminal plant-type" evidence="9">
    <location>
        <begin position="24"/>
        <end position="63"/>
    </location>
</feature>
<proteinExistence type="predicted"/>
<evidence type="ECO:0000259" key="10">
    <source>
        <dbReference type="Pfam" id="PF23598"/>
    </source>
</evidence>
<protein>
    <recommendedName>
        <fullName evidence="13">Leucine-rich repeat-containing N-terminal plant-type domain-containing protein</fullName>
    </recommendedName>
</protein>
<comment type="subcellular location">
    <subcellularLocation>
        <location evidence="1">Membrane</location>
        <topology evidence="1">Single-pass membrane protein</topology>
    </subcellularLocation>
</comment>
<dbReference type="EMBL" id="OZ075134">
    <property type="protein sequence ID" value="CAL4993073.1"/>
    <property type="molecule type" value="Genomic_DNA"/>
</dbReference>
<evidence type="ECO:0000313" key="11">
    <source>
        <dbReference type="EMBL" id="CAL4993073.1"/>
    </source>
</evidence>
<feature type="chain" id="PRO_5044855807" description="Leucine-rich repeat-containing N-terminal plant-type domain-containing protein" evidence="8">
    <location>
        <begin position="24"/>
        <end position="259"/>
    </location>
</feature>
<keyword evidence="4 8" id="KW-0732">Signal</keyword>
<evidence type="ECO:0000256" key="8">
    <source>
        <dbReference type="SAM" id="SignalP"/>
    </source>
</evidence>
<feature type="domain" description="Disease resistance R13L4/SHOC-2-like LRR" evidence="10">
    <location>
        <begin position="85"/>
        <end position="251"/>
    </location>
</feature>
<evidence type="ECO:0000256" key="4">
    <source>
        <dbReference type="ARBA" id="ARBA00022729"/>
    </source>
</evidence>
<sequence>MVAQQAAAAFITGLLAFAILANCNTEGDILYAQRMAWQDPKNVLKSWDPTFDNPCPWEHVTCDNENYVIRMDLGKAGIIGPLVPQLGELKKLQYLELFGNGLNGSIPTTLGNLSNLVNFDLQENMLTGTIPASLGSISTLVNLRLYGNKLTGPIPPSLGNLTNLVTMDLQKNALSGSIPASLGNIETLRSLNLNGNVLTGMVPSEIVSLASVRNLSLNVENNNLTGTVTSAGLRGANEHVTCRLSRLVLWLGLALAALF</sequence>
<feature type="signal peptide" evidence="8">
    <location>
        <begin position="1"/>
        <end position="23"/>
    </location>
</feature>
<keyword evidence="7" id="KW-0472">Membrane</keyword>
<keyword evidence="5" id="KW-0677">Repeat</keyword>
<dbReference type="InterPro" id="IPR055414">
    <property type="entry name" value="LRR_R13L4/SHOC2-like"/>
</dbReference>
<dbReference type="Pfam" id="PF23598">
    <property type="entry name" value="LRR_14"/>
    <property type="match status" value="1"/>
</dbReference>
<dbReference type="FunFam" id="3.80.10.10:FF:000129">
    <property type="entry name" value="Leucine-rich repeat receptor-like kinase"/>
    <property type="match status" value="1"/>
</dbReference>
<dbReference type="Proteomes" id="UP001497457">
    <property type="component" value="Chromosome 24b"/>
</dbReference>
<keyword evidence="3" id="KW-0812">Transmembrane</keyword>